<evidence type="ECO:0000256" key="1">
    <source>
        <dbReference type="SAM" id="Phobius"/>
    </source>
</evidence>
<keyword evidence="1" id="KW-0812">Transmembrane</keyword>
<sequence length="81" mass="8568">METDNDIFIANVIASFFGQFGGSLAIPVSNAVLLKGLRNVLPKYAPGVSADAAIAAGGLYVDTLTHHLWPCTGYGKHEHNL</sequence>
<keyword evidence="1" id="KW-1133">Transmembrane helix</keyword>
<proteinExistence type="predicted"/>
<feature type="transmembrane region" description="Helical" evidence="1">
    <location>
        <begin position="12"/>
        <end position="34"/>
    </location>
</feature>
<accession>A0A2V1D830</accession>
<reference evidence="2 3" key="1">
    <citation type="journal article" date="2018" name="Sci. Rep.">
        <title>Comparative genomics provides insights into the lifestyle and reveals functional heterogeneity of dark septate endophytic fungi.</title>
        <authorList>
            <person name="Knapp D.G."/>
            <person name="Nemeth J.B."/>
            <person name="Barry K."/>
            <person name="Hainaut M."/>
            <person name="Henrissat B."/>
            <person name="Johnson J."/>
            <person name="Kuo A."/>
            <person name="Lim J.H.P."/>
            <person name="Lipzen A."/>
            <person name="Nolan M."/>
            <person name="Ohm R.A."/>
            <person name="Tamas L."/>
            <person name="Grigoriev I.V."/>
            <person name="Spatafora J.W."/>
            <person name="Nagy L.G."/>
            <person name="Kovacs G.M."/>
        </authorList>
    </citation>
    <scope>NUCLEOTIDE SEQUENCE [LARGE SCALE GENOMIC DNA]</scope>
    <source>
        <strain evidence="2 3">DSE2036</strain>
    </source>
</reference>
<dbReference type="EMBL" id="KZ805546">
    <property type="protein sequence ID" value="PVH94202.1"/>
    <property type="molecule type" value="Genomic_DNA"/>
</dbReference>
<dbReference type="AlphaFoldDB" id="A0A2V1D830"/>
<dbReference type="OrthoDB" id="4766342at2759"/>
<organism evidence="2 3">
    <name type="scientific">Periconia macrospinosa</name>
    <dbReference type="NCBI Taxonomy" id="97972"/>
    <lineage>
        <taxon>Eukaryota</taxon>
        <taxon>Fungi</taxon>
        <taxon>Dikarya</taxon>
        <taxon>Ascomycota</taxon>
        <taxon>Pezizomycotina</taxon>
        <taxon>Dothideomycetes</taxon>
        <taxon>Pleosporomycetidae</taxon>
        <taxon>Pleosporales</taxon>
        <taxon>Massarineae</taxon>
        <taxon>Periconiaceae</taxon>
        <taxon>Periconia</taxon>
    </lineage>
</organism>
<name>A0A2V1D830_9PLEO</name>
<protein>
    <submittedName>
        <fullName evidence="2">Uncharacterized protein</fullName>
    </submittedName>
</protein>
<evidence type="ECO:0000313" key="3">
    <source>
        <dbReference type="Proteomes" id="UP000244855"/>
    </source>
</evidence>
<dbReference type="Proteomes" id="UP000244855">
    <property type="component" value="Unassembled WGS sequence"/>
</dbReference>
<keyword evidence="3" id="KW-1185">Reference proteome</keyword>
<gene>
    <name evidence="2" type="ORF">DM02DRAFT_661269</name>
</gene>
<evidence type="ECO:0000313" key="2">
    <source>
        <dbReference type="EMBL" id="PVH94202.1"/>
    </source>
</evidence>
<keyword evidence="1" id="KW-0472">Membrane</keyword>